<evidence type="ECO:0000313" key="2">
    <source>
        <dbReference type="EMBL" id="MBY8888121.1"/>
    </source>
</evidence>
<accession>A0ABS7QZK3</accession>
<comment type="caution">
    <text evidence="2">The sequence shown here is derived from an EMBL/GenBank/DDBJ whole genome shotgun (WGS) entry which is preliminary data.</text>
</comment>
<reference evidence="2 3" key="1">
    <citation type="submission" date="2021-08" db="EMBL/GenBank/DDBJ databases">
        <title>Streptomyces sp. PTM05 isolated from lichen.</title>
        <authorList>
            <person name="Somphong A."/>
            <person name="Phongsopitanun W."/>
            <person name="Tanasupawat S."/>
        </authorList>
    </citation>
    <scope>NUCLEOTIDE SEQUENCE [LARGE SCALE GENOMIC DNA]</scope>
    <source>
        <strain evidence="2 3">Ptm05</strain>
    </source>
</reference>
<dbReference type="SUPFAM" id="SSF52540">
    <property type="entry name" value="P-loop containing nucleoside triphosphate hydrolases"/>
    <property type="match status" value="1"/>
</dbReference>
<name>A0ABS7QZK3_9ACTN</name>
<evidence type="ECO:0000259" key="1">
    <source>
        <dbReference type="Pfam" id="PF07728"/>
    </source>
</evidence>
<dbReference type="Gene3D" id="3.40.50.300">
    <property type="entry name" value="P-loop containing nucleotide triphosphate hydrolases"/>
    <property type="match status" value="1"/>
</dbReference>
<dbReference type="Pfam" id="PF07728">
    <property type="entry name" value="AAA_5"/>
    <property type="match status" value="1"/>
</dbReference>
<proteinExistence type="predicted"/>
<protein>
    <submittedName>
        <fullName evidence="2">AAA family ATPase</fullName>
    </submittedName>
</protein>
<dbReference type="EMBL" id="JAINVZ010000021">
    <property type="protein sequence ID" value="MBY8888121.1"/>
    <property type="molecule type" value="Genomic_DNA"/>
</dbReference>
<dbReference type="RefSeq" id="WP_222980852.1">
    <property type="nucleotide sequence ID" value="NZ_JAINVZ010000021.1"/>
</dbReference>
<dbReference type="InterPro" id="IPR011704">
    <property type="entry name" value="ATPase_dyneun-rel_AAA"/>
</dbReference>
<evidence type="ECO:0000313" key="3">
    <source>
        <dbReference type="Proteomes" id="UP001198565"/>
    </source>
</evidence>
<organism evidence="2 3">
    <name type="scientific">Streptantibioticus parmotrematis</name>
    <dbReference type="NCBI Taxonomy" id="2873249"/>
    <lineage>
        <taxon>Bacteria</taxon>
        <taxon>Bacillati</taxon>
        <taxon>Actinomycetota</taxon>
        <taxon>Actinomycetes</taxon>
        <taxon>Kitasatosporales</taxon>
        <taxon>Streptomycetaceae</taxon>
        <taxon>Streptantibioticus</taxon>
    </lineage>
</organism>
<sequence>MTHAFADMLADPAEYLPAAPQPRASTPLSTPTSTSAAPPANLAEQIEHVAQYVATRGFVFDPWQIAAFITAVRTKPFVILAGISGTGKTKLPRLVAEATGAKCITIPVRPDWTDSSDLIGFERLDGSFQPGELLRVARQAQEHPEQQFFFVLDEMNIARVEYYLAEVLSHLENRSPDSDGRVMSDPLAPQLIDSAANEWAQVRLPDNLCLVGSVNMDETTYGFSKKVLDRAFVIEFSQVDLSAVKPANGQSVQSPQWESSHWKARALSLSSHPDCDTEAVASIIETLTEVNGILEQGQLQFGYRVRDEITMFCLAAKDCADLFATSDSGTVDPLDLAIAMKVLPRVQGGGATIRNVLDGLHVWASPSSEEEAHGLPSGNDSQYPFCADRLELMLRRLQETGFTNFWL</sequence>
<dbReference type="Proteomes" id="UP001198565">
    <property type="component" value="Unassembled WGS sequence"/>
</dbReference>
<feature type="domain" description="ATPase dynein-related AAA" evidence="1">
    <location>
        <begin position="78"/>
        <end position="177"/>
    </location>
</feature>
<dbReference type="InterPro" id="IPR027417">
    <property type="entry name" value="P-loop_NTPase"/>
</dbReference>
<gene>
    <name evidence="2" type="ORF">K7472_25245</name>
</gene>
<keyword evidence="3" id="KW-1185">Reference proteome</keyword>